<feature type="compositionally biased region" description="Polar residues" evidence="1">
    <location>
        <begin position="91"/>
        <end position="105"/>
    </location>
</feature>
<feature type="compositionally biased region" description="Low complexity" evidence="1">
    <location>
        <begin position="37"/>
        <end position="52"/>
    </location>
</feature>
<sequence>MSSRFSSAVSDAMSCGCWNTIPIRSRRSRAASEDTAEPAAAPPAGALTTSSPMRTWPAVGVVSVAATASRLDLPEPDGPSTAVVVPAGTVRETSSTAVTVDSPSG</sequence>
<comment type="caution">
    <text evidence="2">The sequence shown here is derived from an EMBL/GenBank/DDBJ whole genome shotgun (WGS) entry which is preliminary data.</text>
</comment>
<evidence type="ECO:0000313" key="2">
    <source>
        <dbReference type="EMBL" id="KZM36650.1"/>
    </source>
</evidence>
<dbReference type="Proteomes" id="UP000076447">
    <property type="component" value="Unassembled WGS sequence"/>
</dbReference>
<protein>
    <submittedName>
        <fullName evidence="2">Uncharacterized protein</fullName>
    </submittedName>
</protein>
<organism evidence="2 3">
    <name type="scientific">Oerskovia enterophila</name>
    <dbReference type="NCBI Taxonomy" id="43678"/>
    <lineage>
        <taxon>Bacteria</taxon>
        <taxon>Bacillati</taxon>
        <taxon>Actinomycetota</taxon>
        <taxon>Actinomycetes</taxon>
        <taxon>Micrococcales</taxon>
        <taxon>Cellulomonadaceae</taxon>
        <taxon>Oerskovia</taxon>
    </lineage>
</organism>
<reference evidence="2 3" key="1">
    <citation type="submission" date="2016-01" db="EMBL/GenBank/DDBJ databases">
        <title>Genome sequence of Oerskovia enterophila VJag, an agar and cellulose degrading bacterium.</title>
        <authorList>
            <person name="Poehlein A."/>
            <person name="Jag V."/>
            <person name="Bengelsdorf F."/>
            <person name="Duerre P."/>
            <person name="Daniel R."/>
        </authorList>
    </citation>
    <scope>NUCLEOTIDE SEQUENCE [LARGE SCALE GENOMIC DNA]</scope>
    <source>
        <strain evidence="2 3">VJag</strain>
    </source>
</reference>
<feature type="region of interest" description="Disordered" evidence="1">
    <location>
        <begin position="69"/>
        <end position="105"/>
    </location>
</feature>
<gene>
    <name evidence="2" type="ORF">OJAG_06350</name>
</gene>
<evidence type="ECO:0000313" key="3">
    <source>
        <dbReference type="Proteomes" id="UP000076447"/>
    </source>
</evidence>
<name>A0A163SQ14_9CELL</name>
<accession>A0A163SQ14</accession>
<dbReference type="EMBL" id="LRIE01000045">
    <property type="protein sequence ID" value="KZM36650.1"/>
    <property type="molecule type" value="Genomic_DNA"/>
</dbReference>
<dbReference type="AlphaFoldDB" id="A0A163SQ14"/>
<proteinExistence type="predicted"/>
<evidence type="ECO:0000256" key="1">
    <source>
        <dbReference type="SAM" id="MobiDB-lite"/>
    </source>
</evidence>
<feature type="region of interest" description="Disordered" evidence="1">
    <location>
        <begin position="24"/>
        <end position="52"/>
    </location>
</feature>